<dbReference type="KEGG" id="pgri:PgNI_03660"/>
<dbReference type="GO" id="GO:0005674">
    <property type="term" value="C:transcription factor TFIIF complex"/>
    <property type="evidence" value="ECO:0007669"/>
    <property type="project" value="TreeGrafter"/>
</dbReference>
<dbReference type="GO" id="GO:0006367">
    <property type="term" value="P:transcription initiation at RNA polymerase II promoter"/>
    <property type="evidence" value="ECO:0007669"/>
    <property type="project" value="InterPro"/>
</dbReference>
<feature type="region of interest" description="Disordered" evidence="7">
    <location>
        <begin position="129"/>
        <end position="185"/>
    </location>
</feature>
<feature type="compositionally biased region" description="Acidic residues" evidence="7">
    <location>
        <begin position="376"/>
        <end position="390"/>
    </location>
</feature>
<evidence type="ECO:0000256" key="7">
    <source>
        <dbReference type="SAM" id="MobiDB-lite"/>
    </source>
</evidence>
<dbReference type="GO" id="GO:0003677">
    <property type="term" value="F:DNA binding"/>
    <property type="evidence" value="ECO:0007669"/>
    <property type="project" value="UniProtKB-KW"/>
</dbReference>
<evidence type="ECO:0000256" key="3">
    <source>
        <dbReference type="ARBA" id="ARBA00023015"/>
    </source>
</evidence>
<dbReference type="Proteomes" id="UP000515153">
    <property type="component" value="Unplaced"/>
</dbReference>
<dbReference type="PANTHER" id="PTHR13011">
    <property type="entry name" value="TFIIF-ALPHA"/>
    <property type="match status" value="1"/>
</dbReference>
<keyword evidence="6" id="KW-0539">Nucleus</keyword>
<evidence type="ECO:0000256" key="4">
    <source>
        <dbReference type="ARBA" id="ARBA00023125"/>
    </source>
</evidence>
<evidence type="ECO:0000256" key="2">
    <source>
        <dbReference type="ARBA" id="ARBA00005249"/>
    </source>
</evidence>
<organism evidence="8 9">
    <name type="scientific">Pyricularia grisea</name>
    <name type="common">Crabgrass-specific blast fungus</name>
    <name type="synonym">Magnaporthe grisea</name>
    <dbReference type="NCBI Taxonomy" id="148305"/>
    <lineage>
        <taxon>Eukaryota</taxon>
        <taxon>Fungi</taxon>
        <taxon>Dikarya</taxon>
        <taxon>Ascomycota</taxon>
        <taxon>Pezizomycotina</taxon>
        <taxon>Sordariomycetes</taxon>
        <taxon>Sordariomycetidae</taxon>
        <taxon>Magnaporthales</taxon>
        <taxon>Pyriculariaceae</taxon>
        <taxon>Pyricularia</taxon>
    </lineage>
</organism>
<reference evidence="9" key="3">
    <citation type="submission" date="2025-08" db="UniProtKB">
        <authorList>
            <consortium name="RefSeq"/>
        </authorList>
    </citation>
    <scope>IDENTIFICATION</scope>
    <source>
        <strain evidence="9">NI907</strain>
    </source>
</reference>
<proteinExistence type="inferred from homology"/>
<reference evidence="9" key="2">
    <citation type="submission" date="2019-10" db="EMBL/GenBank/DDBJ databases">
        <authorList>
            <consortium name="NCBI Genome Project"/>
        </authorList>
    </citation>
    <scope>NUCLEOTIDE SEQUENCE</scope>
    <source>
        <strain evidence="9">NI907</strain>
    </source>
</reference>
<dbReference type="PANTHER" id="PTHR13011:SF0">
    <property type="entry name" value="GENERAL TRANSCRIPTION FACTOR IIF SUBUNIT 1"/>
    <property type="match status" value="1"/>
</dbReference>
<dbReference type="AlphaFoldDB" id="A0A6P8B8F6"/>
<feature type="region of interest" description="Disordered" evidence="7">
    <location>
        <begin position="353"/>
        <end position="649"/>
    </location>
</feature>
<feature type="compositionally biased region" description="Basic and acidic residues" evidence="7">
    <location>
        <begin position="357"/>
        <end position="375"/>
    </location>
</feature>
<evidence type="ECO:0000313" key="9">
    <source>
        <dbReference type="RefSeq" id="XP_030983460.1"/>
    </source>
</evidence>
<feature type="compositionally biased region" description="Low complexity" evidence="7">
    <location>
        <begin position="625"/>
        <end position="647"/>
    </location>
</feature>
<comment type="subcellular location">
    <subcellularLocation>
        <location evidence="1">Nucleus</location>
    </subcellularLocation>
</comment>
<protein>
    <submittedName>
        <fullName evidence="9">Uncharacterized protein</fullName>
    </submittedName>
</protein>
<evidence type="ECO:0000313" key="8">
    <source>
        <dbReference type="Proteomes" id="UP000515153"/>
    </source>
</evidence>
<dbReference type="RefSeq" id="XP_030983460.1">
    <property type="nucleotide sequence ID" value="XM_031123714.1"/>
</dbReference>
<gene>
    <name evidence="9" type="ORF">PgNI_03660</name>
</gene>
<dbReference type="InterPro" id="IPR011039">
    <property type="entry name" value="TFIIF_interaction"/>
</dbReference>
<feature type="compositionally biased region" description="Basic and acidic residues" evidence="7">
    <location>
        <begin position="485"/>
        <end position="514"/>
    </location>
</feature>
<dbReference type="GeneID" id="41958623"/>
<evidence type="ECO:0000256" key="5">
    <source>
        <dbReference type="ARBA" id="ARBA00023163"/>
    </source>
</evidence>
<reference evidence="9" key="1">
    <citation type="journal article" date="2019" name="Mol. Biol. Evol.">
        <title>Blast fungal genomes show frequent chromosomal changes, gene gains and losses, and effector gene turnover.</title>
        <authorList>
            <person name="Gomez Luciano L.B."/>
            <person name="Jason Tsai I."/>
            <person name="Chuma I."/>
            <person name="Tosa Y."/>
            <person name="Chen Y.H."/>
            <person name="Li J.Y."/>
            <person name="Li M.Y."/>
            <person name="Jade Lu M.Y."/>
            <person name="Nakayashiki H."/>
            <person name="Li W.H."/>
        </authorList>
    </citation>
    <scope>NUCLEOTIDE SEQUENCE</scope>
    <source>
        <strain evidence="9">NI907</strain>
    </source>
</reference>
<feature type="region of interest" description="Disordered" evidence="7">
    <location>
        <begin position="1"/>
        <end position="53"/>
    </location>
</feature>
<keyword evidence="4" id="KW-0238">DNA-binding</keyword>
<feature type="compositionally biased region" description="Basic and acidic residues" evidence="7">
    <location>
        <begin position="391"/>
        <end position="407"/>
    </location>
</feature>
<feature type="compositionally biased region" description="Polar residues" evidence="7">
    <location>
        <begin position="40"/>
        <end position="52"/>
    </location>
</feature>
<evidence type="ECO:0000256" key="6">
    <source>
        <dbReference type="ARBA" id="ARBA00023242"/>
    </source>
</evidence>
<dbReference type="InterPro" id="IPR008851">
    <property type="entry name" value="TFIIF-alpha"/>
</dbReference>
<comment type="similarity">
    <text evidence="2">Belongs to the TFIIF alpha subunit family.</text>
</comment>
<name>A0A6P8B8F6_PYRGI</name>
<accession>A0A6P8B8F6</accession>
<dbReference type="SUPFAM" id="SSF50916">
    <property type="entry name" value="Rap30/74 interaction domains"/>
    <property type="match status" value="1"/>
</dbReference>
<dbReference type="GO" id="GO:0032968">
    <property type="term" value="P:positive regulation of transcription elongation by RNA polymerase II"/>
    <property type="evidence" value="ECO:0007669"/>
    <property type="project" value="InterPro"/>
</dbReference>
<sequence>MSAPPPPNAPNGQPGQAPKRPYRRPRAVNPLVARGRNDPSKQMNRPASTVKPSATVIAKAGPSKDPVEALREQDYQKLKDFEARRKLNGGWTDPAPPNVVEYPLMISKRALMEARYHVMRLSRAKAVQGDPINGIDPTDPEQFSRPVTLHRRDPRQPAAARVVPEEEEVKASPPPPEPTTDDKEAERLAQIKADKEAQRAADLAQIAPTIKPNEPPAQKKPQPQKKEKAFTSHRQTKKDYDPKTSELRYEEALPWHLEDADGKNVWVGQYVAALSQANVGLVISGEGFKMVPLEKYYKFTSKPHFKAFSIEQAESIMKQNVAIGPHKMTEEKKEQMKLEQEIAATRDFLRGGRATKVKKESNTYRSAPRSEKLDQDDIDMSGDEFQDDDENHTFEKERDEETKEAKERQRRNHLGANLFGDANEKQVEKEEAEEELMEQLRKEEGKRVRKALARREKHLMYQSDSDDKDNPYDSSSSSESEPDEEKEKEAKEKEAKEKEAKEKEAKEAKEKEKLSVGASAKGSGTSPSKNKQGKSLKRPGSPNLSESSENEASRKKAKKLATGSVQPSRSGTPVPGQRVKGPGGATSDGEATGGEMSDGGIKKNRLKLGATGSSSRGTPVGSRAGSPNPGSGSKPGSPIKGDSPKPGVVTPDEIVAALAANPQGIAIGDLLKRYFSDRVGTGENQIHRKEFISLVVRHSQLDKVDKLLRMKPSK</sequence>
<evidence type="ECO:0000256" key="1">
    <source>
        <dbReference type="ARBA" id="ARBA00004123"/>
    </source>
</evidence>
<dbReference type="OrthoDB" id="76676at2759"/>
<feature type="region of interest" description="Disordered" evidence="7">
    <location>
        <begin position="206"/>
        <end position="243"/>
    </location>
</feature>
<dbReference type="GO" id="GO:0016251">
    <property type="term" value="F:RNA polymerase II general transcription initiation factor activity"/>
    <property type="evidence" value="ECO:0007669"/>
    <property type="project" value="TreeGrafter"/>
</dbReference>
<keyword evidence="3" id="KW-0805">Transcription regulation</keyword>
<dbReference type="GO" id="GO:0001096">
    <property type="term" value="F:TFIIF-class transcription factor complex binding"/>
    <property type="evidence" value="ECO:0007669"/>
    <property type="project" value="TreeGrafter"/>
</dbReference>
<keyword evidence="8" id="KW-1185">Reference proteome</keyword>
<keyword evidence="5" id="KW-0804">Transcription</keyword>
<feature type="compositionally biased region" description="Basic residues" evidence="7">
    <location>
        <begin position="447"/>
        <end position="457"/>
    </location>
</feature>